<evidence type="ECO:0000256" key="4">
    <source>
        <dbReference type="ARBA" id="ARBA00022679"/>
    </source>
</evidence>
<dbReference type="InterPro" id="IPR012791">
    <property type="entry name" value="3-oxoacid_CoA-transf_B"/>
</dbReference>
<evidence type="ECO:0000313" key="9">
    <source>
        <dbReference type="EMBL" id="KAG2177250.1"/>
    </source>
</evidence>
<dbReference type="Proteomes" id="UP000654370">
    <property type="component" value="Unassembled WGS sequence"/>
</dbReference>
<dbReference type="PIRSF" id="PIRSF000858">
    <property type="entry name" value="SCOT-t"/>
    <property type="match status" value="1"/>
</dbReference>
<keyword evidence="10" id="KW-1185">Reference proteome</keyword>
<evidence type="ECO:0000256" key="6">
    <source>
        <dbReference type="ARBA" id="ARBA00023128"/>
    </source>
</evidence>
<dbReference type="GO" id="GO:0046952">
    <property type="term" value="P:ketone body catabolic process"/>
    <property type="evidence" value="ECO:0007669"/>
    <property type="project" value="InterPro"/>
</dbReference>
<dbReference type="InterPro" id="IPR012792">
    <property type="entry name" value="3-oxoacid_CoA-transf_A"/>
</dbReference>
<dbReference type="Pfam" id="PF01144">
    <property type="entry name" value="CoA_trans"/>
    <property type="match status" value="2"/>
</dbReference>
<dbReference type="UniPathway" id="UPA00929">
    <property type="reaction ID" value="UER00894"/>
</dbReference>
<evidence type="ECO:0000256" key="2">
    <source>
        <dbReference type="ARBA" id="ARBA00004753"/>
    </source>
</evidence>
<comment type="caution">
    <text evidence="9">The sequence shown here is derived from an EMBL/GenBank/DDBJ whole genome shotgun (WGS) entry which is preliminary data.</text>
</comment>
<evidence type="ECO:0000313" key="10">
    <source>
        <dbReference type="Proteomes" id="UP000654370"/>
    </source>
</evidence>
<evidence type="ECO:0000256" key="7">
    <source>
        <dbReference type="PIRNR" id="PIRNR000858"/>
    </source>
</evidence>
<dbReference type="GO" id="GO:0005739">
    <property type="term" value="C:mitochondrion"/>
    <property type="evidence" value="ECO:0007669"/>
    <property type="project" value="UniProtKB-SubCell"/>
</dbReference>
<keyword evidence="4 7" id="KW-0808">Transferase</keyword>
<dbReference type="SMART" id="SM00882">
    <property type="entry name" value="CoA_trans"/>
    <property type="match status" value="2"/>
</dbReference>
<proteinExistence type="inferred from homology"/>
<dbReference type="AlphaFoldDB" id="A0A8H7PNY4"/>
<sequence length="500" mass="54645">MLRLLTTKKPSIFLVRAYSTTHFSKIHKSAEDAVRDIPSKSKLLVGGFGLCGIPENLIAALNKNTHVKDLTVVSNNAGVTNFGLGLLLQTRQVKRMIASYVGENKEFEKQYLNGDLEVELTPQGTLAERVRAGGSGIPAFYTPTAYGTLIQEGKLPIKYNKEGEVEIYSEPREVREFNGQKYIMEEAITGDYAFVKAWKGDEEGNLIFKGSARNFNPVMAKAAKCTIAEVEEIVPVGSLDPDQIHLPGVYVHRLIKGEKYEKRIEKLTVSNDSEDTESSDSPAAKRRERIVRRAAKEFKDGDYANLGIGMPMAASNYVEPGVTLKLQSENGILGLGPYPRRGQEDPDMINAGKETVTLTVGASTFASDESFSLIRGSHIDTTVLGALQVSSKGDLANWMVPRKMVKGPGGAMDLVAAQNTKVIVTMEHVDKKGNPKIVEDCDLPLTGVQCVDKIITDLCVFEVDGEKGLTLTELADGVTVEEVQQKTACKFHVVDQLATF</sequence>
<dbReference type="PANTHER" id="PTHR13707:SF23">
    <property type="entry name" value="SUCCINYL-COA:3-KETOACID-COENZYME A TRANSFERASE"/>
    <property type="match status" value="1"/>
</dbReference>
<keyword evidence="6 7" id="KW-0496">Mitochondrion</keyword>
<dbReference type="InterPro" id="IPR014388">
    <property type="entry name" value="3-oxoacid_CoA-transferase"/>
</dbReference>
<dbReference type="EC" id="2.8.3.5" evidence="7"/>
<comment type="subcellular location">
    <subcellularLocation>
        <location evidence="1">Mitochondrion</location>
    </subcellularLocation>
</comment>
<protein>
    <recommendedName>
        <fullName evidence="7">Succinyl-CoA:3-ketoacid-coenzyme A transferase</fullName>
        <ecNumber evidence="7">2.8.3.5</ecNumber>
    </recommendedName>
</protein>
<dbReference type="SUPFAM" id="SSF100950">
    <property type="entry name" value="NagB/RpiA/CoA transferase-like"/>
    <property type="match status" value="2"/>
</dbReference>
<accession>A0A8H7PNY4</accession>
<comment type="catalytic activity">
    <reaction evidence="7">
        <text>a 3-oxo acid + succinyl-CoA = a 3-oxoacyl-CoA + succinate</text>
        <dbReference type="Rhea" id="RHEA:24564"/>
        <dbReference type="ChEBI" id="CHEBI:30031"/>
        <dbReference type="ChEBI" id="CHEBI:35973"/>
        <dbReference type="ChEBI" id="CHEBI:57292"/>
        <dbReference type="ChEBI" id="CHEBI:90726"/>
        <dbReference type="EC" id="2.8.3.5"/>
    </reaction>
</comment>
<dbReference type="OrthoDB" id="1933379at2759"/>
<organism evidence="9 10">
    <name type="scientific">Mortierella isabellina</name>
    <name type="common">Filamentous fungus</name>
    <name type="synonym">Umbelopsis isabellina</name>
    <dbReference type="NCBI Taxonomy" id="91625"/>
    <lineage>
        <taxon>Eukaryota</taxon>
        <taxon>Fungi</taxon>
        <taxon>Fungi incertae sedis</taxon>
        <taxon>Mucoromycota</taxon>
        <taxon>Mucoromycotina</taxon>
        <taxon>Umbelopsidomycetes</taxon>
        <taxon>Umbelopsidales</taxon>
        <taxon>Umbelopsidaceae</taxon>
        <taxon>Umbelopsis</taxon>
    </lineage>
</organism>
<dbReference type="NCBIfam" id="TIGR02428">
    <property type="entry name" value="pcaJ_scoB_fam"/>
    <property type="match status" value="1"/>
</dbReference>
<comment type="function">
    <text evidence="7">Key enzyme for ketone body catabolism. Transfers the CoA moiety from succinate to acetoacetate. Formation of the enzyme-CoA intermediate proceeds via an unstable anhydride species formed between the carboxylate groups of the enzyme and substrate.</text>
</comment>
<dbReference type="FunFam" id="3.40.1080.10:FF:000001">
    <property type="entry name" value="Succinyl-coa:3-ketoacid-coenzyme a transferase subunit b"/>
    <property type="match status" value="1"/>
</dbReference>
<keyword evidence="5" id="KW-0809">Transit peptide</keyword>
<feature type="active site" description="5-glutamyl coenzyme A thioester intermediate" evidence="8">
    <location>
        <position position="329"/>
    </location>
</feature>
<dbReference type="InterPro" id="IPR037171">
    <property type="entry name" value="NagB/RpiA_transferase-like"/>
</dbReference>
<comment type="pathway">
    <text evidence="2 7">Ketone metabolism; succinyl-CoA degradation; acetoacetyl-CoA from succinyl-CoA: step 1/1.</text>
</comment>
<comment type="similarity">
    <text evidence="3 7">Belongs to the 3-oxoacid CoA-transferase family.</text>
</comment>
<dbReference type="EMBL" id="JAEPQZ010000009">
    <property type="protein sequence ID" value="KAG2177250.1"/>
    <property type="molecule type" value="Genomic_DNA"/>
</dbReference>
<dbReference type="InterPro" id="IPR004165">
    <property type="entry name" value="CoA_trans_fam_I"/>
</dbReference>
<evidence type="ECO:0000256" key="1">
    <source>
        <dbReference type="ARBA" id="ARBA00004173"/>
    </source>
</evidence>
<evidence type="ECO:0000256" key="8">
    <source>
        <dbReference type="PIRSR" id="PIRSR000858-1"/>
    </source>
</evidence>
<evidence type="ECO:0000256" key="3">
    <source>
        <dbReference type="ARBA" id="ARBA00007154"/>
    </source>
</evidence>
<evidence type="ECO:0000256" key="5">
    <source>
        <dbReference type="ARBA" id="ARBA00022946"/>
    </source>
</evidence>
<dbReference type="Gene3D" id="3.40.1080.10">
    <property type="entry name" value="Glutaconate Coenzyme A-transferase"/>
    <property type="match status" value="2"/>
</dbReference>
<dbReference type="PANTHER" id="PTHR13707">
    <property type="entry name" value="KETOACID-COENZYME A TRANSFERASE"/>
    <property type="match status" value="1"/>
</dbReference>
<gene>
    <name evidence="9" type="ORF">INT43_007907</name>
</gene>
<dbReference type="GO" id="GO:0008260">
    <property type="term" value="F:succinyl-CoA:3-oxo-acid CoA-transferase activity"/>
    <property type="evidence" value="ECO:0007669"/>
    <property type="project" value="UniProtKB-EC"/>
</dbReference>
<reference evidence="9" key="1">
    <citation type="submission" date="2020-12" db="EMBL/GenBank/DDBJ databases">
        <title>Metabolic potential, ecology and presence of endohyphal bacteria is reflected in genomic diversity of Mucoromycotina.</title>
        <authorList>
            <person name="Muszewska A."/>
            <person name="Okrasinska A."/>
            <person name="Steczkiewicz K."/>
            <person name="Drgas O."/>
            <person name="Orlowska M."/>
            <person name="Perlinska-Lenart U."/>
            <person name="Aleksandrzak-Piekarczyk T."/>
            <person name="Szatraj K."/>
            <person name="Zielenkiewicz U."/>
            <person name="Pilsyk S."/>
            <person name="Malc E."/>
            <person name="Mieczkowski P."/>
            <person name="Kruszewska J.S."/>
            <person name="Biernat P."/>
            <person name="Pawlowska J."/>
        </authorList>
    </citation>
    <scope>NUCLEOTIDE SEQUENCE</scope>
    <source>
        <strain evidence="9">WA0000067209</strain>
    </source>
</reference>
<dbReference type="NCBIfam" id="TIGR02429">
    <property type="entry name" value="pcaI_scoA_fam"/>
    <property type="match status" value="1"/>
</dbReference>
<dbReference type="FunFam" id="3.40.1080.10:FF:000002">
    <property type="entry name" value="Succinyl-CoA:3-ketoacid-coenzyme A transferase, mitochondrial"/>
    <property type="match status" value="1"/>
</dbReference>
<dbReference type="PROSITE" id="PS01274">
    <property type="entry name" value="COA_TRANSF_2"/>
    <property type="match status" value="1"/>
</dbReference>
<dbReference type="InterPro" id="IPR004164">
    <property type="entry name" value="CoA_transf_AS"/>
</dbReference>
<name>A0A8H7PNY4_MORIS</name>